<dbReference type="SUPFAM" id="SSF46894">
    <property type="entry name" value="C-terminal effector domain of the bipartite response regulators"/>
    <property type="match status" value="1"/>
</dbReference>
<name>A0A208ZRE4_YERIN</name>
<dbReference type="EMBL" id="NHOI01000034">
    <property type="protein sequence ID" value="OVZ83077.1"/>
    <property type="molecule type" value="Genomic_DNA"/>
</dbReference>
<dbReference type="SMART" id="SM00862">
    <property type="entry name" value="Trans_reg_C"/>
    <property type="match status" value="1"/>
</dbReference>
<feature type="domain" description="OmpR/PhoB-type" evidence="4">
    <location>
        <begin position="1"/>
        <end position="102"/>
    </location>
</feature>
<dbReference type="RefSeq" id="WP_050312311.1">
    <property type="nucleotide sequence ID" value="NZ_CBCPKE010000005.1"/>
</dbReference>
<dbReference type="Proteomes" id="UP000196440">
    <property type="component" value="Unassembled WGS sequence"/>
</dbReference>
<keyword evidence="3" id="KW-1133">Transmembrane helix</keyword>
<dbReference type="GO" id="GO:0006355">
    <property type="term" value="P:regulation of DNA-templated transcription"/>
    <property type="evidence" value="ECO:0007669"/>
    <property type="project" value="InterPro"/>
</dbReference>
<dbReference type="InterPro" id="IPR016032">
    <property type="entry name" value="Sig_transdc_resp-reg_C-effctor"/>
</dbReference>
<organism evidence="5 6">
    <name type="scientific">Yersinia intermedia</name>
    <dbReference type="NCBI Taxonomy" id="631"/>
    <lineage>
        <taxon>Bacteria</taxon>
        <taxon>Pseudomonadati</taxon>
        <taxon>Pseudomonadota</taxon>
        <taxon>Gammaproteobacteria</taxon>
        <taxon>Enterobacterales</taxon>
        <taxon>Yersiniaceae</taxon>
        <taxon>Yersinia</taxon>
    </lineage>
</organism>
<dbReference type="PROSITE" id="PS51755">
    <property type="entry name" value="OMPR_PHOB"/>
    <property type="match status" value="1"/>
</dbReference>
<evidence type="ECO:0000313" key="5">
    <source>
        <dbReference type="EMBL" id="OVZ83077.1"/>
    </source>
</evidence>
<evidence type="ECO:0000256" key="3">
    <source>
        <dbReference type="SAM" id="Phobius"/>
    </source>
</evidence>
<evidence type="ECO:0000313" key="6">
    <source>
        <dbReference type="Proteomes" id="UP000196440"/>
    </source>
</evidence>
<keyword evidence="3" id="KW-0812">Transmembrane</keyword>
<evidence type="ECO:0000256" key="2">
    <source>
        <dbReference type="PROSITE-ProRule" id="PRU01091"/>
    </source>
</evidence>
<dbReference type="GO" id="GO:0000160">
    <property type="term" value="P:phosphorelay signal transduction system"/>
    <property type="evidence" value="ECO:0007669"/>
    <property type="project" value="InterPro"/>
</dbReference>
<dbReference type="InterPro" id="IPR036388">
    <property type="entry name" value="WH-like_DNA-bd_sf"/>
</dbReference>
<evidence type="ECO:0000259" key="4">
    <source>
        <dbReference type="PROSITE" id="PS51755"/>
    </source>
</evidence>
<dbReference type="AlphaFoldDB" id="A0A208ZRE4"/>
<sequence>MEYIINDSVIFKETEGLRYKDQAHSAIQLSVLQSGVLAEIIKAQGEPIHRDVLLSIVWEKNRFPPSNHSLNHNVAFLRNSLKELGVNDAIVTVYRLGFKLGEMIHVNHQDVILPPDDSIGENEEHSSDDGIIDSSRRELPLNKRWQYLRQAALENKRFIFIYALLALILLLAISVYYWQKSAAETQHYVAMVTGCRTYSVYTLDNEQKDKYRHYAEYFLQSQKKHCAADDILLMYVQDEHGLRETLEGNNRAFFAICNFDKKRADFCYNSYFYTMVPK</sequence>
<dbReference type="Gene3D" id="1.10.10.10">
    <property type="entry name" value="Winged helix-like DNA-binding domain superfamily/Winged helix DNA-binding domain"/>
    <property type="match status" value="1"/>
</dbReference>
<comment type="caution">
    <text evidence="5">The sequence shown here is derived from an EMBL/GenBank/DDBJ whole genome shotgun (WGS) entry which is preliminary data.</text>
</comment>
<dbReference type="Pfam" id="PF00486">
    <property type="entry name" value="Trans_reg_C"/>
    <property type="match status" value="1"/>
</dbReference>
<reference evidence="5 6" key="1">
    <citation type="submission" date="2017-05" db="EMBL/GenBank/DDBJ databases">
        <title>Whole genome sequencing of Yersinia kristensenii.</title>
        <authorList>
            <person name="Campioni F."/>
        </authorList>
    </citation>
    <scope>NUCLEOTIDE SEQUENCE [LARGE SCALE GENOMIC DNA]</scope>
    <source>
        <strain evidence="5 6">CFSAN060536</strain>
    </source>
</reference>
<feature type="transmembrane region" description="Helical" evidence="3">
    <location>
        <begin position="158"/>
        <end position="178"/>
    </location>
</feature>
<accession>A0A208ZRE4</accession>
<keyword evidence="3" id="KW-0472">Membrane</keyword>
<keyword evidence="1 2" id="KW-0238">DNA-binding</keyword>
<feature type="DNA-binding region" description="OmpR/PhoB-type" evidence="2">
    <location>
        <begin position="1"/>
        <end position="102"/>
    </location>
</feature>
<proteinExistence type="predicted"/>
<dbReference type="InterPro" id="IPR001867">
    <property type="entry name" value="OmpR/PhoB-type_DNA-bd"/>
</dbReference>
<gene>
    <name evidence="5" type="ORF">CBW57_19530</name>
</gene>
<protein>
    <recommendedName>
        <fullName evidence="4">OmpR/PhoB-type domain-containing protein</fullName>
    </recommendedName>
</protein>
<dbReference type="GO" id="GO:0003677">
    <property type="term" value="F:DNA binding"/>
    <property type="evidence" value="ECO:0007669"/>
    <property type="project" value="UniProtKB-UniRule"/>
</dbReference>
<evidence type="ECO:0000256" key="1">
    <source>
        <dbReference type="ARBA" id="ARBA00023125"/>
    </source>
</evidence>